<feature type="compositionally biased region" description="Low complexity" evidence="1">
    <location>
        <begin position="25"/>
        <end position="36"/>
    </location>
</feature>
<comment type="caution">
    <text evidence="3">The sequence shown here is derived from an EMBL/GenBank/DDBJ whole genome shotgun (WGS) entry which is preliminary data.</text>
</comment>
<dbReference type="PROSITE" id="PS51318">
    <property type="entry name" value="TAT"/>
    <property type="match status" value="1"/>
</dbReference>
<keyword evidence="4" id="KW-1185">Reference proteome</keyword>
<accession>A0A7J9SFC3</accession>
<evidence type="ECO:0000259" key="2">
    <source>
        <dbReference type="Pfam" id="PF13360"/>
    </source>
</evidence>
<dbReference type="InterPro" id="IPR002372">
    <property type="entry name" value="PQQ_rpt_dom"/>
</dbReference>
<dbReference type="InterPro" id="IPR006311">
    <property type="entry name" value="TAT_signal"/>
</dbReference>
<protein>
    <submittedName>
        <fullName evidence="3">PQQ-like beta-propeller repeat protein</fullName>
    </submittedName>
</protein>
<dbReference type="AlphaFoldDB" id="A0A7J9SFC3"/>
<evidence type="ECO:0000313" key="3">
    <source>
        <dbReference type="EMBL" id="MBB6645630.1"/>
    </source>
</evidence>
<reference evidence="3 4" key="1">
    <citation type="submission" date="2020-08" db="EMBL/GenBank/DDBJ databases">
        <authorList>
            <person name="Seo M.-J."/>
        </authorList>
    </citation>
    <scope>NUCLEOTIDE SEQUENCE [LARGE SCALE GENOMIC DNA]</scope>
    <source>
        <strain evidence="3 4">MBLA0160</strain>
    </source>
</reference>
<dbReference type="RefSeq" id="WP_185191969.1">
    <property type="nucleotide sequence ID" value="NZ_JACKXD010000001.1"/>
</dbReference>
<dbReference type="Gene3D" id="2.40.128.630">
    <property type="match status" value="1"/>
</dbReference>
<proteinExistence type="predicted"/>
<dbReference type="InterPro" id="IPR018391">
    <property type="entry name" value="PQQ_b-propeller_rpt"/>
</dbReference>
<gene>
    <name evidence="3" type="ORF">H5V44_04855</name>
</gene>
<feature type="region of interest" description="Disordered" evidence="1">
    <location>
        <begin position="558"/>
        <end position="588"/>
    </location>
</feature>
<evidence type="ECO:0000256" key="1">
    <source>
        <dbReference type="SAM" id="MobiDB-lite"/>
    </source>
</evidence>
<feature type="compositionally biased region" description="Pro residues" evidence="1">
    <location>
        <begin position="569"/>
        <end position="579"/>
    </location>
</feature>
<feature type="domain" description="Pyrrolo-quinoline quinone repeat" evidence="2">
    <location>
        <begin position="103"/>
        <end position="247"/>
    </location>
</feature>
<dbReference type="EMBL" id="JACKXD010000001">
    <property type="protein sequence ID" value="MBB6645630.1"/>
    <property type="molecule type" value="Genomic_DNA"/>
</dbReference>
<dbReference type="PANTHER" id="PTHR34512:SF30">
    <property type="entry name" value="OUTER MEMBRANE PROTEIN ASSEMBLY FACTOR BAMB"/>
    <property type="match status" value="1"/>
</dbReference>
<feature type="region of interest" description="Disordered" evidence="1">
    <location>
        <begin position="53"/>
        <end position="90"/>
    </location>
</feature>
<feature type="domain" description="Pyrrolo-quinoline quinone repeat" evidence="2">
    <location>
        <begin position="360"/>
        <end position="447"/>
    </location>
</feature>
<dbReference type="Pfam" id="PF13360">
    <property type="entry name" value="PQQ_2"/>
    <property type="match status" value="5"/>
</dbReference>
<dbReference type="SMART" id="SM00564">
    <property type="entry name" value="PQQ"/>
    <property type="match status" value="11"/>
</dbReference>
<feature type="domain" description="Pyrrolo-quinoline quinone repeat" evidence="2">
    <location>
        <begin position="773"/>
        <end position="833"/>
    </location>
</feature>
<dbReference type="Proteomes" id="UP000546257">
    <property type="component" value="Unassembled WGS sequence"/>
</dbReference>
<name>A0A7J9SFC3_9EURY</name>
<evidence type="ECO:0000313" key="4">
    <source>
        <dbReference type="Proteomes" id="UP000546257"/>
    </source>
</evidence>
<dbReference type="InterPro" id="IPR011047">
    <property type="entry name" value="Quinoprotein_ADH-like_sf"/>
</dbReference>
<feature type="domain" description="Pyrrolo-quinoline quinone repeat" evidence="2">
    <location>
        <begin position="275"/>
        <end position="351"/>
    </location>
</feature>
<sequence length="836" mass="84834">MSRPPTPDQPSESTVTDRSPRRDSACATDTDASAARPTRRRLLAALGGLAALGSVAGCGGRNGRDRTNTDTSNPTTDASEDRGPVPETVGPWPQARADAGNTGVVAASGPTDDPSLRWSVTSAGAVGATVAQATGTATPGERVYVAGEDGRVAAVGPDGTRKWLTELPEARFPPAVGAGRVVVPVGDALVVLDASSGDRVRSVELPADGFDTPTVAGDRALVGTFSGGVVGVDLGSGTVRWQAGAPSRAHPPVVADGTAYVTARRWEPDDGDRPGVIAAVDVESGEIGWEVGLDGEPTAPPAVRDGVVYAGTNRGRVHAVDAADGGRRWRVPVGEWVTRGPTAAADGVYVVILGEGPAKLDPGGSVAWRSNAGGGTNPVLAKDLVVVGTEDGVAAVDRDTGRTRWRAETDAGVEFDVRVADGRVYAGDRYGTLSALDVGGGEQVWRFPFRPTRMPGPVVGPRTVAGGSRDGGTYDLLATEGTEFPLSGGAATRGVTPAVLDGRDLPDEDPPTGTADGDLLFGDGTRTAGESTEGAAPAETLLGGGVDGSLFRVRTVEYGDSPTDGLGPTPAPTPTPGPDEPTATATPHIDFPRAAPAWTTTLDAEIRSPVTYAGGGAYVGTAGGVVAVDPRDGSERFRVSLGGVVDGAPAVRDGRLFAVTAGGWLVGIDIDAERQNRIDWETALDVGSGAGPTVVDETAFVAGDGGRISAHTTDGDPVWDRPLDADVAGGTAVTDARVVVGTGASEVVALDRADGSVSWRADARGPVRGTPAVAGGSDSTVYAADHGGTLSAFDAADGSVRFRRRIGRWLDAPPAVGHGAVFVADQTGRVYAVVGE</sequence>
<organism evidence="3 4">
    <name type="scientific">Halobellus ruber</name>
    <dbReference type="NCBI Taxonomy" id="2761102"/>
    <lineage>
        <taxon>Archaea</taxon>
        <taxon>Methanobacteriati</taxon>
        <taxon>Methanobacteriota</taxon>
        <taxon>Stenosarchaea group</taxon>
        <taxon>Halobacteria</taxon>
        <taxon>Halobacteriales</taxon>
        <taxon>Haloferacaceae</taxon>
        <taxon>Halobellus</taxon>
    </lineage>
</organism>
<feature type="region of interest" description="Disordered" evidence="1">
    <location>
        <begin position="1"/>
        <end position="39"/>
    </location>
</feature>
<feature type="domain" description="Pyrrolo-quinoline quinone repeat" evidence="2">
    <location>
        <begin position="597"/>
        <end position="725"/>
    </location>
</feature>
<dbReference type="PANTHER" id="PTHR34512">
    <property type="entry name" value="CELL SURFACE PROTEIN"/>
    <property type="match status" value="1"/>
</dbReference>
<dbReference type="Gene3D" id="2.130.10.10">
    <property type="entry name" value="YVTN repeat-like/Quinoprotein amine dehydrogenase"/>
    <property type="match status" value="4"/>
</dbReference>
<dbReference type="InterPro" id="IPR015943">
    <property type="entry name" value="WD40/YVTN_repeat-like_dom_sf"/>
</dbReference>
<feature type="region of interest" description="Disordered" evidence="1">
    <location>
        <begin position="503"/>
        <end position="543"/>
    </location>
</feature>
<dbReference type="SUPFAM" id="SSF50998">
    <property type="entry name" value="Quinoprotein alcohol dehydrogenase-like"/>
    <property type="match status" value="2"/>
</dbReference>